<gene>
    <name evidence="6" type="ORF">CCHLO57077_00017588</name>
</gene>
<dbReference type="Gene3D" id="3.50.50.60">
    <property type="entry name" value="FAD/NAD(P)-binding domain"/>
    <property type="match status" value="1"/>
</dbReference>
<keyword evidence="3" id="KW-0560">Oxidoreductase</keyword>
<proteinExistence type="predicted"/>
<dbReference type="SUPFAM" id="SSF51905">
    <property type="entry name" value="FAD/NAD(P)-binding domain"/>
    <property type="match status" value="1"/>
</dbReference>
<dbReference type="Proteomes" id="UP001160390">
    <property type="component" value="Unassembled WGS sequence"/>
</dbReference>
<sequence length="188" mass="21197">MSFSEKPSECLIHHLPSGYVVIAGGGPIGLLLVRVLSFYGVNSVLFERNESTSKWPKMDLTNGRLMEIFRKLGLEEGLRRQGVAADIDQNVLISSGLSADISITSWALPGVTKFREQIRQTNDGTQPQEPWQRTSQTISEKWLKVICDKDPLIDLNYRYKVESVEEKNNLVETVVTNMKTGEESRLEI</sequence>
<dbReference type="AlphaFoldDB" id="A0AA35LNV6"/>
<dbReference type="PANTHER" id="PTHR43004:SF21">
    <property type="entry name" value="FAD-BINDING DOMAIN-CONTAINING PROTEIN-RELATED"/>
    <property type="match status" value="1"/>
</dbReference>
<keyword evidence="7" id="KW-1185">Reference proteome</keyword>
<dbReference type="GO" id="GO:0016709">
    <property type="term" value="F:oxidoreductase activity, acting on paired donors, with incorporation or reduction of molecular oxygen, NAD(P)H as one donor, and incorporation of one atom of oxygen"/>
    <property type="evidence" value="ECO:0007669"/>
    <property type="project" value="UniProtKB-ARBA"/>
</dbReference>
<keyword evidence="4" id="KW-0472">Membrane</keyword>
<dbReference type="GO" id="GO:0071949">
    <property type="term" value="F:FAD binding"/>
    <property type="evidence" value="ECO:0007669"/>
    <property type="project" value="InterPro"/>
</dbReference>
<feature type="transmembrane region" description="Helical" evidence="4">
    <location>
        <begin position="20"/>
        <end position="41"/>
    </location>
</feature>
<evidence type="ECO:0000313" key="6">
    <source>
        <dbReference type="EMBL" id="CAI6013687.1"/>
    </source>
</evidence>
<evidence type="ECO:0000259" key="5">
    <source>
        <dbReference type="Pfam" id="PF01494"/>
    </source>
</evidence>
<dbReference type="InterPro" id="IPR002938">
    <property type="entry name" value="FAD-bd"/>
</dbReference>
<evidence type="ECO:0000256" key="2">
    <source>
        <dbReference type="ARBA" id="ARBA00022827"/>
    </source>
</evidence>
<reference evidence="6" key="1">
    <citation type="submission" date="2023-01" db="EMBL/GenBank/DDBJ databases">
        <authorList>
            <person name="Piombo E."/>
        </authorList>
    </citation>
    <scope>NUCLEOTIDE SEQUENCE</scope>
</reference>
<dbReference type="Pfam" id="PF01494">
    <property type="entry name" value="FAD_binding_3"/>
    <property type="match status" value="1"/>
</dbReference>
<dbReference type="EMBL" id="CABFNP030000373">
    <property type="protein sequence ID" value="CAI6013687.1"/>
    <property type="molecule type" value="Genomic_DNA"/>
</dbReference>
<dbReference type="InterPro" id="IPR050641">
    <property type="entry name" value="RIFMO-like"/>
</dbReference>
<accession>A0AA35LNV6</accession>
<keyword evidence="1" id="KW-0285">Flavoprotein</keyword>
<dbReference type="PANTHER" id="PTHR43004">
    <property type="entry name" value="TRK SYSTEM POTASSIUM UPTAKE PROTEIN"/>
    <property type="match status" value="1"/>
</dbReference>
<keyword evidence="4" id="KW-0812">Transmembrane</keyword>
<dbReference type="InterPro" id="IPR036188">
    <property type="entry name" value="FAD/NAD-bd_sf"/>
</dbReference>
<evidence type="ECO:0000313" key="7">
    <source>
        <dbReference type="Proteomes" id="UP001160390"/>
    </source>
</evidence>
<dbReference type="Gene3D" id="3.30.9.10">
    <property type="entry name" value="D-Amino Acid Oxidase, subunit A, domain 2"/>
    <property type="match status" value="1"/>
</dbReference>
<keyword evidence="2" id="KW-0274">FAD</keyword>
<protein>
    <recommendedName>
        <fullName evidence="5">FAD-binding domain-containing protein</fullName>
    </recommendedName>
</protein>
<comment type="caution">
    <text evidence="6">The sequence shown here is derived from an EMBL/GenBank/DDBJ whole genome shotgun (WGS) entry which is preliminary data.</text>
</comment>
<keyword evidence="4" id="KW-1133">Transmembrane helix</keyword>
<evidence type="ECO:0000256" key="4">
    <source>
        <dbReference type="SAM" id="Phobius"/>
    </source>
</evidence>
<evidence type="ECO:0000256" key="3">
    <source>
        <dbReference type="ARBA" id="ARBA00023002"/>
    </source>
</evidence>
<evidence type="ECO:0000256" key="1">
    <source>
        <dbReference type="ARBA" id="ARBA00022630"/>
    </source>
</evidence>
<name>A0AA35LNV6_9HYPO</name>
<organism evidence="6 7">
    <name type="scientific">Clonostachys chloroleuca</name>
    <dbReference type="NCBI Taxonomy" id="1926264"/>
    <lineage>
        <taxon>Eukaryota</taxon>
        <taxon>Fungi</taxon>
        <taxon>Dikarya</taxon>
        <taxon>Ascomycota</taxon>
        <taxon>Pezizomycotina</taxon>
        <taxon>Sordariomycetes</taxon>
        <taxon>Hypocreomycetidae</taxon>
        <taxon>Hypocreales</taxon>
        <taxon>Bionectriaceae</taxon>
        <taxon>Clonostachys</taxon>
    </lineage>
</organism>
<feature type="domain" description="FAD-binding" evidence="5">
    <location>
        <begin position="20"/>
        <end position="186"/>
    </location>
</feature>